<dbReference type="EMBL" id="KZ110599">
    <property type="protein sequence ID" value="OSX61228.1"/>
    <property type="molecule type" value="Genomic_DNA"/>
</dbReference>
<accession>A0A1X6MXY6</accession>
<dbReference type="OrthoDB" id="10293259at2759"/>
<proteinExistence type="predicted"/>
<evidence type="ECO:0000313" key="3">
    <source>
        <dbReference type="Proteomes" id="UP000194127"/>
    </source>
</evidence>
<evidence type="ECO:0000256" key="1">
    <source>
        <dbReference type="SAM" id="MobiDB-lite"/>
    </source>
</evidence>
<dbReference type="GeneID" id="36330839"/>
<dbReference type="RefSeq" id="XP_024338022.1">
    <property type="nucleotide sequence ID" value="XM_024485890.1"/>
</dbReference>
<reference evidence="2 3" key="1">
    <citation type="submission" date="2017-04" db="EMBL/GenBank/DDBJ databases">
        <title>Genome Sequence of the Model Brown-Rot Fungus Postia placenta SB12.</title>
        <authorList>
            <consortium name="DOE Joint Genome Institute"/>
            <person name="Gaskell J."/>
            <person name="Kersten P."/>
            <person name="Larrondo L.F."/>
            <person name="Canessa P."/>
            <person name="Martinez D."/>
            <person name="Hibbett D."/>
            <person name="Schmoll M."/>
            <person name="Kubicek C.P."/>
            <person name="Martinez A.T."/>
            <person name="Yadav J."/>
            <person name="Master E."/>
            <person name="Magnuson J.K."/>
            <person name="James T."/>
            <person name="Yaver D."/>
            <person name="Berka R."/>
            <person name="Labutti K."/>
            <person name="Lipzen A."/>
            <person name="Aerts A."/>
            <person name="Barry K."/>
            <person name="Henrissat B."/>
            <person name="Blanchette R."/>
            <person name="Grigoriev I."/>
            <person name="Cullen D."/>
        </authorList>
    </citation>
    <scope>NUCLEOTIDE SEQUENCE [LARGE SCALE GENOMIC DNA]</scope>
    <source>
        <strain evidence="2 3">MAD-698-R-SB12</strain>
    </source>
</reference>
<keyword evidence="3" id="KW-1185">Reference proteome</keyword>
<sequence length="432" mass="47616">MELAGLPDKTFVNENFEYAKRSWAARSGLTLRPALRKAGVTTTAVVVVVAVAAPSDRRRRHGPIPDTACFVISGTAKCEVLLHAEDACPIQRAKAPAKQAPPAVAVVGSLKADVHVWTLSAPDKHGRLSETKIRLRLRREHRSRASPVVVREKIVEADPVQRGQTPTAVGARSRKSPPTVRARHELRSSRRILRRSAWGACERWNVQWKCSSPRAALQASARRRAPKPVSNWVTIGFDVLMDPRARERAIVWVHHRDGNEYRAGCGQDAQAVPRPQDAMLVWTRRFDDNTAATAVVSPAAPRTLTGPQSRAAMQNVEPLGRQGTTPLSFGRACSASGCQRQHSWFRGVVKFVSPDSGTPQILCWGSHCLILGRSQGQSLLTPEGEDTWSIMALELSGVTAVVFAWWEEVSMVYSARSIERQGVCPEHQLRPF</sequence>
<protein>
    <submittedName>
        <fullName evidence="2">Uncharacterized protein</fullName>
    </submittedName>
</protein>
<dbReference type="Proteomes" id="UP000194127">
    <property type="component" value="Unassembled WGS sequence"/>
</dbReference>
<feature type="region of interest" description="Disordered" evidence="1">
    <location>
        <begin position="161"/>
        <end position="183"/>
    </location>
</feature>
<dbReference type="AlphaFoldDB" id="A0A1X6MXY6"/>
<evidence type="ECO:0000313" key="2">
    <source>
        <dbReference type="EMBL" id="OSX61228.1"/>
    </source>
</evidence>
<organism evidence="2 3">
    <name type="scientific">Postia placenta MAD-698-R-SB12</name>
    <dbReference type="NCBI Taxonomy" id="670580"/>
    <lineage>
        <taxon>Eukaryota</taxon>
        <taxon>Fungi</taxon>
        <taxon>Dikarya</taxon>
        <taxon>Basidiomycota</taxon>
        <taxon>Agaricomycotina</taxon>
        <taxon>Agaricomycetes</taxon>
        <taxon>Polyporales</taxon>
        <taxon>Adustoporiaceae</taxon>
        <taxon>Rhodonia</taxon>
    </lineage>
</organism>
<name>A0A1X6MXY6_9APHY</name>
<gene>
    <name evidence="2" type="ORF">POSPLADRAFT_1146162</name>
</gene>